<evidence type="ECO:0000313" key="1">
    <source>
        <dbReference type="EMBL" id="CUH54413.1"/>
    </source>
</evidence>
<accession>A0A0P1EUW3</accession>
<protein>
    <submittedName>
        <fullName evidence="1">Uncharacterized protein</fullName>
    </submittedName>
</protein>
<gene>
    <name evidence="1" type="ORF">SHM7688_03884</name>
</gene>
<proteinExistence type="predicted"/>
<evidence type="ECO:0000313" key="2">
    <source>
        <dbReference type="Proteomes" id="UP000054823"/>
    </source>
</evidence>
<reference evidence="1 2" key="1">
    <citation type="submission" date="2015-09" db="EMBL/GenBank/DDBJ databases">
        <authorList>
            <consortium name="Swine Surveillance"/>
        </authorList>
    </citation>
    <scope>NUCLEOTIDE SEQUENCE [LARGE SCALE GENOMIC DNA]</scope>
    <source>
        <strain evidence="1 2">CECT 7688</strain>
    </source>
</reference>
<keyword evidence="2" id="KW-1185">Reference proteome</keyword>
<dbReference type="Proteomes" id="UP000054823">
    <property type="component" value="Unassembled WGS sequence"/>
</dbReference>
<sequence length="66" mass="7340">MTAIKRDQDVFFRVVKRSGRSGKFVSRAQHGSTGQHVISVNRGTYKKGLKAASKVLRELNPPEKAD</sequence>
<dbReference type="EMBL" id="CYPW01000040">
    <property type="protein sequence ID" value="CUH54413.1"/>
    <property type="molecule type" value="Genomic_DNA"/>
</dbReference>
<organism evidence="1 2">
    <name type="scientific">Shimia marina</name>
    <dbReference type="NCBI Taxonomy" id="321267"/>
    <lineage>
        <taxon>Bacteria</taxon>
        <taxon>Pseudomonadati</taxon>
        <taxon>Pseudomonadota</taxon>
        <taxon>Alphaproteobacteria</taxon>
        <taxon>Rhodobacterales</taxon>
        <taxon>Roseobacteraceae</taxon>
    </lineage>
</organism>
<dbReference type="AlphaFoldDB" id="A0A0P1EUW3"/>
<name>A0A0P1EUW3_9RHOB</name>